<proteinExistence type="predicted"/>
<organism evidence="2 3">
    <name type="scientific">Pullulanibacillus camelliae</name>
    <dbReference type="NCBI Taxonomy" id="1707096"/>
    <lineage>
        <taxon>Bacteria</taxon>
        <taxon>Bacillati</taxon>
        <taxon>Bacillota</taxon>
        <taxon>Bacilli</taxon>
        <taxon>Bacillales</taxon>
        <taxon>Sporolactobacillaceae</taxon>
        <taxon>Pullulanibacillus</taxon>
    </lineage>
</organism>
<dbReference type="Gene3D" id="3.40.50.1110">
    <property type="entry name" value="SGNH hydrolase"/>
    <property type="match status" value="1"/>
</dbReference>
<dbReference type="AlphaFoldDB" id="A0A8J2VSM1"/>
<gene>
    <name evidence="2" type="primary">lipC</name>
    <name evidence="2" type="ORF">GCM10011391_15470</name>
</gene>
<evidence type="ECO:0000313" key="2">
    <source>
        <dbReference type="EMBL" id="GGE37483.1"/>
    </source>
</evidence>
<sequence>MTHPILYAALGDSLTVGIGSDLFFPGFIGYYQHALQHHLKQPVAIQSIARVGATAMEILEATTFVAICKSLQHAQVITVTAGANDLIDAGKRFLIDHDLKRLQNALEASVYHVGEIIRKIHKLHEQRPAPYILRVFNIYNPFPELPEANMWIERFNHELLSYASHPNTKIADIDTAFAGKQKDLLVPGDVHPNVHGYKVMADVLKQLGYAPLST</sequence>
<feature type="domain" description="SGNH hydrolase-type esterase" evidence="1">
    <location>
        <begin position="9"/>
        <end position="199"/>
    </location>
</feature>
<dbReference type="InterPro" id="IPR036514">
    <property type="entry name" value="SGNH_hydro_sf"/>
</dbReference>
<evidence type="ECO:0000259" key="1">
    <source>
        <dbReference type="Pfam" id="PF13472"/>
    </source>
</evidence>
<dbReference type="Proteomes" id="UP000628775">
    <property type="component" value="Unassembled WGS sequence"/>
</dbReference>
<accession>A0A8J2VSM1</accession>
<dbReference type="RefSeq" id="WP_188691673.1">
    <property type="nucleotide sequence ID" value="NZ_BMIR01000005.1"/>
</dbReference>
<dbReference type="Pfam" id="PF13472">
    <property type="entry name" value="Lipase_GDSL_2"/>
    <property type="match status" value="1"/>
</dbReference>
<comment type="caution">
    <text evidence="2">The sequence shown here is derived from an EMBL/GenBank/DDBJ whole genome shotgun (WGS) entry which is preliminary data.</text>
</comment>
<dbReference type="SUPFAM" id="SSF52266">
    <property type="entry name" value="SGNH hydrolase"/>
    <property type="match status" value="1"/>
</dbReference>
<reference evidence="2" key="1">
    <citation type="journal article" date="2014" name="Int. J. Syst. Evol. Microbiol.">
        <title>Complete genome sequence of Corynebacterium casei LMG S-19264T (=DSM 44701T), isolated from a smear-ripened cheese.</title>
        <authorList>
            <consortium name="US DOE Joint Genome Institute (JGI-PGF)"/>
            <person name="Walter F."/>
            <person name="Albersmeier A."/>
            <person name="Kalinowski J."/>
            <person name="Ruckert C."/>
        </authorList>
    </citation>
    <scope>NUCLEOTIDE SEQUENCE</scope>
    <source>
        <strain evidence="2">CGMCC 1.15371</strain>
    </source>
</reference>
<protein>
    <submittedName>
        <fullName evidence="2">Spore germination lipase LipC</fullName>
    </submittedName>
</protein>
<dbReference type="InterPro" id="IPR013830">
    <property type="entry name" value="SGNH_hydro"/>
</dbReference>
<name>A0A8J2VSM1_9BACL</name>
<dbReference type="EMBL" id="BMIR01000005">
    <property type="protein sequence ID" value="GGE37483.1"/>
    <property type="molecule type" value="Genomic_DNA"/>
</dbReference>
<reference evidence="2" key="2">
    <citation type="submission" date="2020-09" db="EMBL/GenBank/DDBJ databases">
        <authorList>
            <person name="Sun Q."/>
            <person name="Zhou Y."/>
        </authorList>
    </citation>
    <scope>NUCLEOTIDE SEQUENCE</scope>
    <source>
        <strain evidence="2">CGMCC 1.15371</strain>
    </source>
</reference>
<evidence type="ECO:0000313" key="3">
    <source>
        <dbReference type="Proteomes" id="UP000628775"/>
    </source>
</evidence>
<keyword evidence="3" id="KW-1185">Reference proteome</keyword>